<dbReference type="InterPro" id="IPR050176">
    <property type="entry name" value="LTTR"/>
</dbReference>
<dbReference type="FunFam" id="1.10.10.10:FF:000001">
    <property type="entry name" value="LysR family transcriptional regulator"/>
    <property type="match status" value="1"/>
</dbReference>
<evidence type="ECO:0000256" key="1">
    <source>
        <dbReference type="ARBA" id="ARBA00009437"/>
    </source>
</evidence>
<dbReference type="EMBL" id="FNIE01000011">
    <property type="protein sequence ID" value="SDO68556.1"/>
    <property type="molecule type" value="Genomic_DNA"/>
</dbReference>
<dbReference type="PROSITE" id="PS50931">
    <property type="entry name" value="HTH_LYSR"/>
    <property type="match status" value="1"/>
</dbReference>
<evidence type="ECO:0000256" key="4">
    <source>
        <dbReference type="ARBA" id="ARBA00023163"/>
    </source>
</evidence>
<dbReference type="PANTHER" id="PTHR30579">
    <property type="entry name" value="TRANSCRIPTIONAL REGULATOR"/>
    <property type="match status" value="1"/>
</dbReference>
<name>A0A1H0LKJ3_9ACTN</name>
<comment type="similarity">
    <text evidence="1">Belongs to the LysR transcriptional regulatory family.</text>
</comment>
<dbReference type="InterPro" id="IPR036390">
    <property type="entry name" value="WH_DNA-bd_sf"/>
</dbReference>
<dbReference type="Gene3D" id="1.10.10.10">
    <property type="entry name" value="Winged helix-like DNA-binding domain superfamily/Winged helix DNA-binding domain"/>
    <property type="match status" value="1"/>
</dbReference>
<dbReference type="GO" id="GO:0003677">
    <property type="term" value="F:DNA binding"/>
    <property type="evidence" value="ECO:0007669"/>
    <property type="project" value="UniProtKB-KW"/>
</dbReference>
<dbReference type="PANTHER" id="PTHR30579:SF7">
    <property type="entry name" value="HTH-TYPE TRANSCRIPTIONAL REGULATOR LRHA-RELATED"/>
    <property type="match status" value="1"/>
</dbReference>
<dbReference type="AlphaFoldDB" id="A0A1H0LKJ3"/>
<keyword evidence="2" id="KW-0805">Transcription regulation</keyword>
<feature type="compositionally biased region" description="Basic and acidic residues" evidence="5">
    <location>
        <begin position="1"/>
        <end position="21"/>
    </location>
</feature>
<dbReference type="PRINTS" id="PR00039">
    <property type="entry name" value="HTHLYSR"/>
</dbReference>
<evidence type="ECO:0000259" key="6">
    <source>
        <dbReference type="PROSITE" id="PS50931"/>
    </source>
</evidence>
<dbReference type="Pfam" id="PF00126">
    <property type="entry name" value="HTH_1"/>
    <property type="match status" value="1"/>
</dbReference>
<dbReference type="SUPFAM" id="SSF53850">
    <property type="entry name" value="Periplasmic binding protein-like II"/>
    <property type="match status" value="1"/>
</dbReference>
<dbReference type="STRING" id="310781.SAMN05216259_111240"/>
<keyword evidence="4" id="KW-0804">Transcription</keyword>
<protein>
    <submittedName>
        <fullName evidence="7">DNA-binding transcriptional regulator, LysR family</fullName>
    </submittedName>
</protein>
<dbReference type="Proteomes" id="UP000199341">
    <property type="component" value="Unassembled WGS sequence"/>
</dbReference>
<dbReference type="Pfam" id="PF03466">
    <property type="entry name" value="LysR_substrate"/>
    <property type="match status" value="1"/>
</dbReference>
<proteinExistence type="inferred from homology"/>
<organism evidence="7 8">
    <name type="scientific">Actinacidiphila guanduensis</name>
    <dbReference type="NCBI Taxonomy" id="310781"/>
    <lineage>
        <taxon>Bacteria</taxon>
        <taxon>Bacillati</taxon>
        <taxon>Actinomycetota</taxon>
        <taxon>Actinomycetes</taxon>
        <taxon>Kitasatosporales</taxon>
        <taxon>Streptomycetaceae</taxon>
        <taxon>Actinacidiphila</taxon>
    </lineage>
</organism>
<dbReference type="InterPro" id="IPR005119">
    <property type="entry name" value="LysR_subst-bd"/>
</dbReference>
<feature type="domain" description="HTH lysR-type" evidence="6">
    <location>
        <begin position="81"/>
        <end position="138"/>
    </location>
</feature>
<evidence type="ECO:0000313" key="7">
    <source>
        <dbReference type="EMBL" id="SDO68556.1"/>
    </source>
</evidence>
<reference evidence="7 8" key="1">
    <citation type="submission" date="2016-10" db="EMBL/GenBank/DDBJ databases">
        <authorList>
            <person name="de Groot N.N."/>
        </authorList>
    </citation>
    <scope>NUCLEOTIDE SEQUENCE [LARGE SCALE GENOMIC DNA]</scope>
    <source>
        <strain evidence="7 8">CGMCC 4.2022</strain>
    </source>
</reference>
<evidence type="ECO:0000256" key="5">
    <source>
        <dbReference type="SAM" id="MobiDB-lite"/>
    </source>
</evidence>
<dbReference type="Gene3D" id="3.40.190.10">
    <property type="entry name" value="Periplasmic binding protein-like II"/>
    <property type="match status" value="2"/>
</dbReference>
<evidence type="ECO:0000256" key="2">
    <source>
        <dbReference type="ARBA" id="ARBA00023015"/>
    </source>
</evidence>
<dbReference type="InterPro" id="IPR036388">
    <property type="entry name" value="WH-like_DNA-bd_sf"/>
</dbReference>
<evidence type="ECO:0000313" key="8">
    <source>
        <dbReference type="Proteomes" id="UP000199341"/>
    </source>
</evidence>
<accession>A0A1H0LKJ3</accession>
<gene>
    <name evidence="7" type="ORF">SAMN05216259_111240</name>
</gene>
<feature type="region of interest" description="Disordered" evidence="5">
    <location>
        <begin position="1"/>
        <end position="58"/>
    </location>
</feature>
<dbReference type="GO" id="GO:0003700">
    <property type="term" value="F:DNA-binding transcription factor activity"/>
    <property type="evidence" value="ECO:0007669"/>
    <property type="project" value="InterPro"/>
</dbReference>
<evidence type="ECO:0000256" key="3">
    <source>
        <dbReference type="ARBA" id="ARBA00023125"/>
    </source>
</evidence>
<keyword evidence="3 7" id="KW-0238">DNA-binding</keyword>
<dbReference type="InterPro" id="IPR000847">
    <property type="entry name" value="LysR_HTH_N"/>
</dbReference>
<sequence>MRADRSTGRERGPAPHPERKATPIRTRSFRDLDGHHRRVARTAPGGPPEPGGGRALSGARTYRCKVVETAGWYPRGMADVLDITALRTFTSIADCGGFHRAAAAIGLSQSAVSQHVRRLEKAVGCPLVARDGRVTRFTASGETLLAEARKILAAHDEALVRLGRGGTGQHTLVVGSTEHAADRILPAITGVLKERYPAREVRFRLDRSARLNDGLDRGGIDVAVFIGDARSHASVAAGALPLSWFSAPGWRMPAAGAPIPVVAIDHPCTIRRRALETLADHGLAAAVVVEAAYLAGVVNAIRGGLGVGLLADVGPPPEGLRRRDDLPPVPPELLHLRTRADAPPWLAEATAGAVRDLLAGQA</sequence>
<keyword evidence="8" id="KW-1185">Reference proteome</keyword>
<dbReference type="SUPFAM" id="SSF46785">
    <property type="entry name" value="Winged helix' DNA-binding domain"/>
    <property type="match status" value="1"/>
</dbReference>